<dbReference type="PROSITE" id="PS50244">
    <property type="entry name" value="S5A_REDUCTASE"/>
    <property type="match status" value="1"/>
</dbReference>
<dbReference type="PANTHER" id="PTHR32251:SF17">
    <property type="entry name" value="STEROID 5-ALPHA REDUCTASE C-TERMINAL DOMAIN-CONTAINING PROTEIN"/>
    <property type="match status" value="1"/>
</dbReference>
<evidence type="ECO:0000313" key="3">
    <source>
        <dbReference type="Proteomes" id="UP000250043"/>
    </source>
</evidence>
<keyword evidence="1" id="KW-0812">Transmembrane</keyword>
<evidence type="ECO:0000256" key="1">
    <source>
        <dbReference type="SAM" id="Phobius"/>
    </source>
</evidence>
<proteinExistence type="predicted"/>
<dbReference type="Gene3D" id="1.20.120.1630">
    <property type="match status" value="1"/>
</dbReference>
<sequence length="287" mass="32642">MVFSELLPTLATAFCLQTAMAMVFVPRANDKFYDLSGALGFISATFVSFYYPYIKARFWDGMDFISIPPLSSLAPRQMLLNAAILGWSVRLGVFLGMRTLNTGGNSFFEEIKHQPAKFTGYWIGQAFWNILVGLPVYLVNIMPSKAQPSLGLLDYYAAALFTGSWLFEIVADYQKSAWRRAKDRKQHNEKFIRSGLWSISRHPNYVGEVGLWTGIWLLSVPSLRSTYFPASTWLWTATSPLIMWMLLRCISGVPPLEGSGDKKFGKDPEWQEYKRKVPVFWPWGARG</sequence>
<dbReference type="Pfam" id="PF06966">
    <property type="entry name" value="DUF1295"/>
    <property type="match status" value="1"/>
</dbReference>
<evidence type="ECO:0000313" key="2">
    <source>
        <dbReference type="EMBL" id="OCH95438.1"/>
    </source>
</evidence>
<feature type="transmembrane region" description="Helical" evidence="1">
    <location>
        <begin position="37"/>
        <end position="54"/>
    </location>
</feature>
<dbReference type="InterPro" id="IPR010721">
    <property type="entry name" value="UstE-like"/>
</dbReference>
<gene>
    <name evidence="2" type="ORF">OBBRIDRAFT_816591</name>
</gene>
<dbReference type="EMBL" id="KV722336">
    <property type="protein sequence ID" value="OCH95438.1"/>
    <property type="molecule type" value="Genomic_DNA"/>
</dbReference>
<dbReference type="PANTHER" id="PTHR32251">
    <property type="entry name" value="3-OXO-5-ALPHA-STEROID 4-DEHYDROGENASE"/>
    <property type="match status" value="1"/>
</dbReference>
<accession>A0A8E2J655</accession>
<feature type="transmembrane region" description="Helical" evidence="1">
    <location>
        <begin position="120"/>
        <end position="140"/>
    </location>
</feature>
<feature type="transmembrane region" description="Helical" evidence="1">
    <location>
        <begin position="79"/>
        <end position="100"/>
    </location>
</feature>
<dbReference type="Proteomes" id="UP000250043">
    <property type="component" value="Unassembled WGS sequence"/>
</dbReference>
<dbReference type="GO" id="GO:0016020">
    <property type="term" value="C:membrane"/>
    <property type="evidence" value="ECO:0007669"/>
    <property type="project" value="TreeGrafter"/>
</dbReference>
<organism evidence="2 3">
    <name type="scientific">Obba rivulosa</name>
    <dbReference type="NCBI Taxonomy" id="1052685"/>
    <lineage>
        <taxon>Eukaryota</taxon>
        <taxon>Fungi</taxon>
        <taxon>Dikarya</taxon>
        <taxon>Basidiomycota</taxon>
        <taxon>Agaricomycotina</taxon>
        <taxon>Agaricomycetes</taxon>
        <taxon>Polyporales</taxon>
        <taxon>Gelatoporiaceae</taxon>
        <taxon>Obba</taxon>
    </lineage>
</organism>
<reference evidence="2 3" key="1">
    <citation type="submission" date="2016-07" db="EMBL/GenBank/DDBJ databases">
        <title>Draft genome of the white-rot fungus Obba rivulosa 3A-2.</title>
        <authorList>
            <consortium name="DOE Joint Genome Institute"/>
            <person name="Miettinen O."/>
            <person name="Riley R."/>
            <person name="Acob R."/>
            <person name="Barry K."/>
            <person name="Cullen D."/>
            <person name="De Vries R."/>
            <person name="Hainaut M."/>
            <person name="Hatakka A."/>
            <person name="Henrissat B."/>
            <person name="Hilden K."/>
            <person name="Kuo R."/>
            <person name="Labutti K."/>
            <person name="Lipzen A."/>
            <person name="Makela M.R."/>
            <person name="Sandor L."/>
            <person name="Spatafora J.W."/>
            <person name="Grigoriev I.V."/>
            <person name="Hibbett D.S."/>
        </authorList>
    </citation>
    <scope>NUCLEOTIDE SEQUENCE [LARGE SCALE GENOMIC DNA]</scope>
    <source>
        <strain evidence="2 3">3A-2</strain>
    </source>
</reference>
<protein>
    <submittedName>
        <fullName evidence="2">DUF1295-domain-containing protein</fullName>
    </submittedName>
</protein>
<keyword evidence="1" id="KW-1133">Transmembrane helix</keyword>
<keyword evidence="3" id="KW-1185">Reference proteome</keyword>
<feature type="transmembrane region" description="Helical" evidence="1">
    <location>
        <begin position="152"/>
        <end position="171"/>
    </location>
</feature>
<dbReference type="AlphaFoldDB" id="A0A8E2J655"/>
<name>A0A8E2J655_9APHY</name>
<dbReference type="OrthoDB" id="67965at2759"/>
<keyword evidence="1" id="KW-0472">Membrane</keyword>